<dbReference type="Pfam" id="PF02926">
    <property type="entry name" value="THUMP"/>
    <property type="match status" value="1"/>
</dbReference>
<sequence>MAGGGASGSKRGGGGAGGKKKFYSTLNTKSKAGSFKAGIENKTAGILISCAQGKETKAATEIRNWLKEIADRLYGPEEAAEEADTKDGDVEKALQAELDGLKKERREWRFQQVLMKSDSMIYFKTIAPVNPVEVVTELMESVLKTGSKRSRHCIRIIPIQETCYASVEEISKVVSKLAKPVFDVDGDETVIKWALVQKVRSHAALTGEMLIESIPGLIPKRHKVDLTTPEVCIVVEVVKTTACISILRNFKRFKRFNLRSIWDDMHPDEKAAIEAEKAAKKKERSARGEEVWRTGKKFDGKAKKGKGVEAEADDDSDDDDEEVEASTKNGSKRGADEEGVEDDDAKEEDHRDKRVKEDVKEDVAE</sequence>
<feature type="compositionally biased region" description="Basic and acidic residues" evidence="1">
    <location>
        <begin position="347"/>
        <end position="365"/>
    </location>
</feature>
<dbReference type="EMBL" id="QEAO01000006">
    <property type="protein sequence ID" value="TPX35963.1"/>
    <property type="molecule type" value="Genomic_DNA"/>
</dbReference>
<dbReference type="PANTHER" id="PTHR13452">
    <property type="entry name" value="THUMP DOMAIN CONTAINING PROTEIN 1-RELATED"/>
    <property type="match status" value="1"/>
</dbReference>
<accession>A0A507CEM0</accession>
<dbReference type="AlphaFoldDB" id="A0A507CEM0"/>
<dbReference type="InterPro" id="IPR004114">
    <property type="entry name" value="THUMP_dom"/>
</dbReference>
<dbReference type="GO" id="GO:0003723">
    <property type="term" value="F:RNA binding"/>
    <property type="evidence" value="ECO:0007669"/>
    <property type="project" value="InterPro"/>
</dbReference>
<feature type="domain" description="THUMP" evidence="2">
    <location>
        <begin position="164"/>
        <end position="246"/>
    </location>
</feature>
<dbReference type="CDD" id="cd11717">
    <property type="entry name" value="THUMP_THUMPD1_like"/>
    <property type="match status" value="1"/>
</dbReference>
<dbReference type="SUPFAM" id="SSF143437">
    <property type="entry name" value="THUMP domain-like"/>
    <property type="match status" value="1"/>
</dbReference>
<name>A0A507CEM0_9FUNG</name>
<dbReference type="Gene3D" id="3.30.2300.10">
    <property type="entry name" value="THUMP superfamily"/>
    <property type="match status" value="1"/>
</dbReference>
<dbReference type="OrthoDB" id="367221at2759"/>
<reference evidence="3 4" key="1">
    <citation type="journal article" date="2019" name="Sci. Rep.">
        <title>Comparative genomics of chytrid fungi reveal insights into the obligate biotrophic and pathogenic lifestyle of Synchytrium endobioticum.</title>
        <authorList>
            <person name="van de Vossenberg B.T.L.H."/>
            <person name="Warris S."/>
            <person name="Nguyen H.D.T."/>
            <person name="van Gent-Pelzer M.P.E."/>
            <person name="Joly D.L."/>
            <person name="van de Geest H.C."/>
            <person name="Bonants P.J.M."/>
            <person name="Smith D.S."/>
            <person name="Levesque C.A."/>
            <person name="van der Lee T.A.J."/>
        </authorList>
    </citation>
    <scope>NUCLEOTIDE SEQUENCE [LARGE SCALE GENOMIC DNA]</scope>
    <source>
        <strain evidence="3 4">JEL517</strain>
    </source>
</reference>
<feature type="compositionally biased region" description="Acidic residues" evidence="1">
    <location>
        <begin position="337"/>
        <end position="346"/>
    </location>
</feature>
<dbReference type="InterPro" id="IPR040183">
    <property type="entry name" value="THUMPD1-like"/>
</dbReference>
<organism evidence="3 4">
    <name type="scientific">Synchytrium microbalum</name>
    <dbReference type="NCBI Taxonomy" id="1806994"/>
    <lineage>
        <taxon>Eukaryota</taxon>
        <taxon>Fungi</taxon>
        <taxon>Fungi incertae sedis</taxon>
        <taxon>Chytridiomycota</taxon>
        <taxon>Chytridiomycota incertae sedis</taxon>
        <taxon>Chytridiomycetes</taxon>
        <taxon>Synchytriales</taxon>
        <taxon>Synchytriaceae</taxon>
        <taxon>Synchytrium</taxon>
    </lineage>
</organism>
<comment type="caution">
    <text evidence="3">The sequence shown here is derived from an EMBL/GenBank/DDBJ whole genome shotgun (WGS) entry which is preliminary data.</text>
</comment>
<keyword evidence="4" id="KW-1185">Reference proteome</keyword>
<dbReference type="Proteomes" id="UP000319731">
    <property type="component" value="Unassembled WGS sequence"/>
</dbReference>
<dbReference type="RefSeq" id="XP_031026348.1">
    <property type="nucleotide sequence ID" value="XM_031167611.1"/>
</dbReference>
<proteinExistence type="predicted"/>
<protein>
    <recommendedName>
        <fullName evidence="2">THUMP domain-containing protein</fullName>
    </recommendedName>
</protein>
<dbReference type="STRING" id="1806994.A0A507CEM0"/>
<dbReference type="GeneID" id="42002908"/>
<feature type="region of interest" description="Disordered" evidence="1">
    <location>
        <begin position="276"/>
        <end position="365"/>
    </location>
</feature>
<feature type="compositionally biased region" description="Acidic residues" evidence="1">
    <location>
        <begin position="310"/>
        <end position="324"/>
    </location>
</feature>
<dbReference type="PANTHER" id="PTHR13452:SF10">
    <property type="entry name" value="THUMP DOMAIN-CONTAINING PROTEIN 1"/>
    <property type="match status" value="1"/>
</dbReference>
<feature type="compositionally biased region" description="Basic and acidic residues" evidence="1">
    <location>
        <begin position="285"/>
        <end position="309"/>
    </location>
</feature>
<evidence type="ECO:0000313" key="4">
    <source>
        <dbReference type="Proteomes" id="UP000319731"/>
    </source>
</evidence>
<dbReference type="GO" id="GO:0006400">
    <property type="term" value="P:tRNA modification"/>
    <property type="evidence" value="ECO:0007669"/>
    <property type="project" value="InterPro"/>
</dbReference>
<evidence type="ECO:0000313" key="3">
    <source>
        <dbReference type="EMBL" id="TPX35963.1"/>
    </source>
</evidence>
<evidence type="ECO:0000256" key="1">
    <source>
        <dbReference type="SAM" id="MobiDB-lite"/>
    </source>
</evidence>
<gene>
    <name evidence="3" type="ORF">SmJEL517_g01683</name>
</gene>
<evidence type="ECO:0000259" key="2">
    <source>
        <dbReference type="Pfam" id="PF02926"/>
    </source>
</evidence>